<dbReference type="KEGG" id="dcm:NIES806_31670"/>
<protein>
    <submittedName>
        <fullName evidence="1">Uncharacterized protein</fullName>
    </submittedName>
</protein>
<dbReference type="EMBL" id="AP018316">
    <property type="protein sequence ID" value="BAZ86949.1"/>
    <property type="molecule type" value="Genomic_DNA"/>
</dbReference>
<gene>
    <name evidence="1" type="ORF">NIES806_31670</name>
</gene>
<proteinExistence type="predicted"/>
<organism evidence="1 2">
    <name type="scientific">Dolichospermum compactum NIES-806</name>
    <dbReference type="NCBI Taxonomy" id="1973481"/>
    <lineage>
        <taxon>Bacteria</taxon>
        <taxon>Bacillati</taxon>
        <taxon>Cyanobacteriota</taxon>
        <taxon>Cyanophyceae</taxon>
        <taxon>Nostocales</taxon>
        <taxon>Aphanizomenonaceae</taxon>
        <taxon>Dolichospermum</taxon>
        <taxon>Dolichospermum compactum</taxon>
    </lineage>
</organism>
<dbReference type="Pfam" id="PF17914">
    <property type="entry name" value="HopA1"/>
    <property type="match status" value="1"/>
</dbReference>
<dbReference type="AlphaFoldDB" id="A0A1Z4V6I2"/>
<dbReference type="Proteomes" id="UP000218702">
    <property type="component" value="Chromosome"/>
</dbReference>
<evidence type="ECO:0000313" key="2">
    <source>
        <dbReference type="Proteomes" id="UP000218702"/>
    </source>
</evidence>
<evidence type="ECO:0000313" key="1">
    <source>
        <dbReference type="EMBL" id="BAZ86949.1"/>
    </source>
</evidence>
<sequence>MNSSLIIRVYLRSIILEIYIFLKFEVQNKLMFDDSTNQILNSLFDIASNIQIEPNFCIYHPNYQPFALPTNIANRFQQNSPSLKQKYLNILLRNFLYGIYYNGSLQTALATNNNCQSQITFLENNSLGVDEEFYEQLHHSNHGTGHYEPDWQILRIEPDGSMAVNKDGLTLYIEPECHLQPRKKSPKVGELIAIWMPKNRVQNGCYVAVSNTAIENQSPQNTDLGRGRIYFNVTSAGAIVLMDSLTQALNNAAIAFSFQVLYNPAAYQRYDAGVLHFERQDYPTIRNILQDIYQEHQAYFQPEIPLFTKFLAPGLGLAEEPNQKFAPQESFGMNRCQIVANALLESWQKGKNALEERIELINQHFARNLIDVQHPYLNPASEDIYQPLI</sequence>
<name>A0A1Z4V6I2_9CYAN</name>
<dbReference type="InterPro" id="IPR040871">
    <property type="entry name" value="HopA1"/>
</dbReference>
<accession>A0A1Z4V6I2</accession>
<keyword evidence="2" id="KW-1185">Reference proteome</keyword>
<reference evidence="1 2" key="1">
    <citation type="submission" date="2017-06" db="EMBL/GenBank/DDBJ databases">
        <title>Genome sequencing of cyanobaciteial culture collection at National Institute for Environmental Studies (NIES).</title>
        <authorList>
            <person name="Hirose Y."/>
            <person name="Shimura Y."/>
            <person name="Fujisawa T."/>
            <person name="Nakamura Y."/>
            <person name="Kawachi M."/>
        </authorList>
    </citation>
    <scope>NUCLEOTIDE SEQUENCE [LARGE SCALE GENOMIC DNA]</scope>
    <source>
        <strain evidence="1 2">NIES-806</strain>
    </source>
</reference>